<dbReference type="SUPFAM" id="SSF52540">
    <property type="entry name" value="P-loop containing nucleoside triphosphate hydrolases"/>
    <property type="match status" value="1"/>
</dbReference>
<dbReference type="RefSeq" id="XP_006817832.1">
    <property type="nucleotide sequence ID" value="XM_006817769.1"/>
</dbReference>
<dbReference type="PANTHER" id="PTHR24223:SF330">
    <property type="entry name" value="ATP-BINDING CASSETTE SUB-FAMILY C MEMBER 10"/>
    <property type="match status" value="1"/>
</dbReference>
<evidence type="ECO:0000313" key="5">
    <source>
        <dbReference type="RefSeq" id="XP_006817832.1"/>
    </source>
</evidence>
<proteinExistence type="predicted"/>
<evidence type="ECO:0000256" key="1">
    <source>
        <dbReference type="ARBA" id="ARBA00022741"/>
    </source>
</evidence>
<protein>
    <submittedName>
        <fullName evidence="5">Multidrug resistance-associated protein 7-like</fullName>
    </submittedName>
</protein>
<dbReference type="Proteomes" id="UP000694865">
    <property type="component" value="Unplaced"/>
</dbReference>
<organism evidence="4 5">
    <name type="scientific">Saccoglossus kowalevskii</name>
    <name type="common">Acorn worm</name>
    <dbReference type="NCBI Taxonomy" id="10224"/>
    <lineage>
        <taxon>Eukaryota</taxon>
        <taxon>Metazoa</taxon>
        <taxon>Hemichordata</taxon>
        <taxon>Enteropneusta</taxon>
        <taxon>Harrimaniidae</taxon>
        <taxon>Saccoglossus</taxon>
    </lineage>
</organism>
<name>A0ABM0MCU1_SACKO</name>
<keyword evidence="1" id="KW-0547">Nucleotide-binding</keyword>
<keyword evidence="4" id="KW-1185">Reference proteome</keyword>
<dbReference type="Pfam" id="PF00005">
    <property type="entry name" value="ABC_tran"/>
    <property type="match status" value="1"/>
</dbReference>
<keyword evidence="2" id="KW-0067">ATP-binding</keyword>
<reference evidence="5" key="1">
    <citation type="submission" date="2025-08" db="UniProtKB">
        <authorList>
            <consortium name="RefSeq"/>
        </authorList>
    </citation>
    <scope>IDENTIFICATION</scope>
    <source>
        <tissue evidence="5">Testes</tissue>
    </source>
</reference>
<gene>
    <name evidence="5" type="primary">LOC100366308</name>
</gene>
<feature type="domain" description="ABC transporter" evidence="3">
    <location>
        <begin position="3"/>
        <end position="115"/>
    </location>
</feature>
<evidence type="ECO:0000259" key="3">
    <source>
        <dbReference type="Pfam" id="PF00005"/>
    </source>
</evidence>
<dbReference type="Gene3D" id="3.40.50.300">
    <property type="entry name" value="P-loop containing nucleotide triphosphate hydrolases"/>
    <property type="match status" value="1"/>
</dbReference>
<dbReference type="GeneID" id="100366308"/>
<dbReference type="InterPro" id="IPR027417">
    <property type="entry name" value="P-loop_NTPase"/>
</dbReference>
<accession>A0ABM0MCU1</accession>
<evidence type="ECO:0000313" key="4">
    <source>
        <dbReference type="Proteomes" id="UP000694865"/>
    </source>
</evidence>
<dbReference type="InterPro" id="IPR003439">
    <property type="entry name" value="ABC_transporter-like_ATP-bd"/>
</dbReference>
<dbReference type="InterPro" id="IPR050173">
    <property type="entry name" value="ABC_transporter_C-like"/>
</dbReference>
<dbReference type="PANTHER" id="PTHR24223">
    <property type="entry name" value="ATP-BINDING CASSETTE SUB-FAMILY C"/>
    <property type="match status" value="1"/>
</dbReference>
<evidence type="ECO:0000256" key="2">
    <source>
        <dbReference type="ARBA" id="ARBA00022840"/>
    </source>
</evidence>
<sequence>MVQIQSGSITIDGFNIGHLALDQLRSRIAIIPQDSFLFSGSIKENLDPTQQHSDTQLWRVLEKCHLKKVVDNLGGLEADVAERGKHFSVGQRQLVCLARAMLTRARVLCIDEATASVDLTTDELLQETIREEFRHHTVLTIAHRINTILDSDRVIVMSHGKVASLHHLIIC</sequence>